<reference evidence="2 3" key="1">
    <citation type="submission" date="2015-04" db="EMBL/GenBank/DDBJ databases">
        <authorList>
            <person name="Heijne W.H."/>
            <person name="Fedorova N.D."/>
            <person name="Nierman W.C."/>
            <person name="Vollebregt A.W."/>
            <person name="Zhao Z."/>
            <person name="Wu L."/>
            <person name="Kumar M."/>
            <person name="Stam H."/>
            <person name="van den Berg M.A."/>
            <person name="Pel H.J."/>
        </authorList>
    </citation>
    <scope>NUCLEOTIDE SEQUENCE [LARGE SCALE GENOMIC DNA]</scope>
    <source>
        <strain evidence="2 3">CBS 393.64</strain>
    </source>
</reference>
<gene>
    <name evidence="2" type="ORF">T310_5385</name>
</gene>
<comment type="caution">
    <text evidence="2">The sequence shown here is derived from an EMBL/GenBank/DDBJ whole genome shotgun (WGS) entry which is preliminary data.</text>
</comment>
<evidence type="ECO:0000256" key="1">
    <source>
        <dbReference type="SAM" id="MobiDB-lite"/>
    </source>
</evidence>
<dbReference type="Proteomes" id="UP000053958">
    <property type="component" value="Unassembled WGS sequence"/>
</dbReference>
<dbReference type="AlphaFoldDB" id="A0A0F4YQS2"/>
<accession>A0A0F4YQS2</accession>
<organism evidence="2 3">
    <name type="scientific">Rasamsonia emersonii (strain ATCC 16479 / CBS 393.64 / IMI 116815)</name>
    <dbReference type="NCBI Taxonomy" id="1408163"/>
    <lineage>
        <taxon>Eukaryota</taxon>
        <taxon>Fungi</taxon>
        <taxon>Dikarya</taxon>
        <taxon>Ascomycota</taxon>
        <taxon>Pezizomycotina</taxon>
        <taxon>Eurotiomycetes</taxon>
        <taxon>Eurotiomycetidae</taxon>
        <taxon>Eurotiales</taxon>
        <taxon>Trichocomaceae</taxon>
        <taxon>Rasamsonia</taxon>
    </lineage>
</organism>
<evidence type="ECO:0000313" key="3">
    <source>
        <dbReference type="Proteomes" id="UP000053958"/>
    </source>
</evidence>
<dbReference type="GeneID" id="25317730"/>
<dbReference type="EMBL" id="LASV01000245">
    <property type="protein sequence ID" value="KKA20609.1"/>
    <property type="molecule type" value="Genomic_DNA"/>
</dbReference>
<sequence>MIHRLQCNTSSTETDRHSPTRVYSAWQGENPQTIIYTCRIIIHTCDSQFNIIMLRYAMLSVYNSPHTCLVPNIVFSSFSTNWWSNYLTDTEYTGGHNLLRRSGNTTTITEYSVLIDYYIICMLKKNISPLNTEYEVYSTGRPYKTPEVINSTKSTPRVHRIKEESSRKDSPSIYPTHYSNYYGLIVLRTIRMYETSAAVIIEVEPGQCMHYVMSNGRE</sequence>
<name>A0A0F4YQS2_RASE3</name>
<evidence type="ECO:0000313" key="2">
    <source>
        <dbReference type="EMBL" id="KKA20609.1"/>
    </source>
</evidence>
<keyword evidence="3" id="KW-1185">Reference proteome</keyword>
<protein>
    <submittedName>
        <fullName evidence="2">Uncharacterized protein</fullName>
    </submittedName>
</protein>
<dbReference type="RefSeq" id="XP_013327221.1">
    <property type="nucleotide sequence ID" value="XM_013471767.1"/>
</dbReference>
<feature type="region of interest" description="Disordered" evidence="1">
    <location>
        <begin position="152"/>
        <end position="171"/>
    </location>
</feature>
<proteinExistence type="predicted"/>
<feature type="compositionally biased region" description="Basic and acidic residues" evidence="1">
    <location>
        <begin position="161"/>
        <end position="170"/>
    </location>
</feature>